<keyword evidence="4 8" id="KW-0808">Transferase</keyword>
<evidence type="ECO:0000256" key="1">
    <source>
        <dbReference type="ARBA" id="ARBA00004167"/>
    </source>
</evidence>
<dbReference type="Pfam" id="PF01697">
    <property type="entry name" value="Glyco_transf_92"/>
    <property type="match status" value="1"/>
</dbReference>
<protein>
    <recommendedName>
        <fullName evidence="8">Glycosyltransferase family 92 protein</fullName>
        <ecNumber evidence="8">2.4.1.-</ecNumber>
    </recommendedName>
</protein>
<comment type="caution">
    <text evidence="9">The sequence shown here is derived from an EMBL/GenBank/DDBJ whole genome shotgun (WGS) entry which is preliminary data.</text>
</comment>
<evidence type="ECO:0000256" key="4">
    <source>
        <dbReference type="ARBA" id="ARBA00022679"/>
    </source>
</evidence>
<evidence type="ECO:0000313" key="9">
    <source>
        <dbReference type="EMBL" id="KAK6191998.1"/>
    </source>
</evidence>
<sequence>MRLRRTILGVICIIIFIVIVRIFNFAYTFIQLLNHVDIHKIKARPVLERSFDTHTDDKKTVLQELTKENHSNITYIELKPIRIERLRVFVYSAVFQTSKSTEDSVSEVRIHAIKHQHDDPVFQCCLRSGNGNLIASTTAQLIRLFQQGQFQSLVYSCRSNITNQNIESVSFKINCAASDNEQRLQVLPSEIPKGDLAVCVHAVYGYVDPELIAEWMEIMWLQGVRRIFVYPLKTIDHVDERTMKVFKFYEERGLVRLIPYELAVLGKDLGFRRFKGNHRTYQMFSDEFVPIYDCQSRASNYKYTIVMDFDEIIVNPEQPLQLLPTLNDLLRQNPFAAYFTFHVENFVKNWGETNPGSDLVLMKYINRSRPMYDRPKAVYIRGRTADFTMHNSLPAKGFKRIRVPVSTATIHHYTPCRYRWSREFCLVQLSRFEDKSLLQIESLLTERMKHIPEDIRNPDV</sequence>
<keyword evidence="6 8" id="KW-1133">Transmembrane helix</keyword>
<evidence type="ECO:0000256" key="8">
    <source>
        <dbReference type="RuleBase" id="RU366017"/>
    </source>
</evidence>
<evidence type="ECO:0000256" key="5">
    <source>
        <dbReference type="ARBA" id="ARBA00022692"/>
    </source>
</evidence>
<evidence type="ECO:0000256" key="7">
    <source>
        <dbReference type="ARBA" id="ARBA00023136"/>
    </source>
</evidence>
<feature type="transmembrane region" description="Helical" evidence="8">
    <location>
        <begin position="7"/>
        <end position="30"/>
    </location>
</feature>
<keyword evidence="5 8" id="KW-0812">Transmembrane</keyword>
<dbReference type="GO" id="GO:0016020">
    <property type="term" value="C:membrane"/>
    <property type="evidence" value="ECO:0007669"/>
    <property type="project" value="UniProtKB-SubCell"/>
</dbReference>
<reference evidence="9 10" key="1">
    <citation type="submission" date="2024-01" db="EMBL/GenBank/DDBJ databases">
        <title>The genome of the rayed Mediterranean limpet Patella caerulea (Linnaeus, 1758).</title>
        <authorList>
            <person name="Anh-Thu Weber A."/>
            <person name="Halstead-Nussloch G."/>
        </authorList>
    </citation>
    <scope>NUCLEOTIDE SEQUENCE [LARGE SCALE GENOMIC DNA]</scope>
    <source>
        <strain evidence="9">AATW-2023a</strain>
        <tissue evidence="9">Whole specimen</tissue>
    </source>
</reference>
<organism evidence="9 10">
    <name type="scientific">Patella caerulea</name>
    <name type="common">Rayed Mediterranean limpet</name>
    <dbReference type="NCBI Taxonomy" id="87958"/>
    <lineage>
        <taxon>Eukaryota</taxon>
        <taxon>Metazoa</taxon>
        <taxon>Spiralia</taxon>
        <taxon>Lophotrochozoa</taxon>
        <taxon>Mollusca</taxon>
        <taxon>Gastropoda</taxon>
        <taxon>Patellogastropoda</taxon>
        <taxon>Patelloidea</taxon>
        <taxon>Patellidae</taxon>
        <taxon>Patella</taxon>
    </lineage>
</organism>
<evidence type="ECO:0000256" key="3">
    <source>
        <dbReference type="ARBA" id="ARBA00022676"/>
    </source>
</evidence>
<comment type="similarity">
    <text evidence="2 8">Belongs to the glycosyltransferase 92 family.</text>
</comment>
<dbReference type="PANTHER" id="PTHR21461">
    <property type="entry name" value="GLYCOSYLTRANSFERASE FAMILY 92 PROTEIN"/>
    <property type="match status" value="1"/>
</dbReference>
<dbReference type="GO" id="GO:0016757">
    <property type="term" value="F:glycosyltransferase activity"/>
    <property type="evidence" value="ECO:0007669"/>
    <property type="project" value="UniProtKB-UniRule"/>
</dbReference>
<accession>A0AAN8KBI2</accession>
<name>A0AAN8KBI2_PATCE</name>
<dbReference type="Proteomes" id="UP001347796">
    <property type="component" value="Unassembled WGS sequence"/>
</dbReference>
<keyword evidence="10" id="KW-1185">Reference proteome</keyword>
<evidence type="ECO:0000313" key="10">
    <source>
        <dbReference type="Proteomes" id="UP001347796"/>
    </source>
</evidence>
<dbReference type="AlphaFoldDB" id="A0AAN8KBI2"/>
<gene>
    <name evidence="9" type="ORF">SNE40_003555</name>
</gene>
<keyword evidence="3 8" id="KW-0328">Glycosyltransferase</keyword>
<dbReference type="GO" id="GO:0005737">
    <property type="term" value="C:cytoplasm"/>
    <property type="evidence" value="ECO:0007669"/>
    <property type="project" value="TreeGrafter"/>
</dbReference>
<keyword evidence="7 8" id="KW-0472">Membrane</keyword>
<evidence type="ECO:0000256" key="6">
    <source>
        <dbReference type="ARBA" id="ARBA00022989"/>
    </source>
</evidence>
<dbReference type="InterPro" id="IPR008166">
    <property type="entry name" value="Glyco_transf_92"/>
</dbReference>
<proteinExistence type="inferred from homology"/>
<comment type="subcellular location">
    <subcellularLocation>
        <location evidence="1">Membrane</location>
        <topology evidence="1">Single-pass membrane protein</topology>
    </subcellularLocation>
</comment>
<evidence type="ECO:0000256" key="2">
    <source>
        <dbReference type="ARBA" id="ARBA00007647"/>
    </source>
</evidence>
<dbReference type="PANTHER" id="PTHR21461:SF69">
    <property type="entry name" value="GLYCOSYLTRANSFERASE FAMILY 92 PROTEIN"/>
    <property type="match status" value="1"/>
</dbReference>
<dbReference type="EMBL" id="JAZGQO010000002">
    <property type="protein sequence ID" value="KAK6191998.1"/>
    <property type="molecule type" value="Genomic_DNA"/>
</dbReference>
<dbReference type="EC" id="2.4.1.-" evidence="8"/>